<organism evidence="3 4">
    <name type="scientific">Paraburkholderia haematera</name>
    <dbReference type="NCBI Taxonomy" id="2793077"/>
    <lineage>
        <taxon>Bacteria</taxon>
        <taxon>Pseudomonadati</taxon>
        <taxon>Pseudomonadota</taxon>
        <taxon>Betaproteobacteria</taxon>
        <taxon>Burkholderiales</taxon>
        <taxon>Burkholderiaceae</taxon>
        <taxon>Paraburkholderia</taxon>
    </lineage>
</organism>
<dbReference type="RefSeq" id="WP_211612536.1">
    <property type="nucleotide sequence ID" value="NZ_CAJNBK010000009.1"/>
</dbReference>
<evidence type="ECO:0000259" key="2">
    <source>
        <dbReference type="Pfam" id="PF05378"/>
    </source>
</evidence>
<dbReference type="InterPro" id="IPR002821">
    <property type="entry name" value="Hydantoinase_A"/>
</dbReference>
<dbReference type="Pfam" id="PF05378">
    <property type="entry name" value="Hydant_A_N"/>
    <property type="match status" value="1"/>
</dbReference>
<dbReference type="Proteomes" id="UP000672526">
    <property type="component" value="Unassembled WGS sequence"/>
</dbReference>
<reference evidence="3 4" key="1">
    <citation type="submission" date="2021-02" db="EMBL/GenBank/DDBJ databases">
        <authorList>
            <person name="Vanwijnsberghe S."/>
        </authorList>
    </citation>
    <scope>NUCLEOTIDE SEQUENCE [LARGE SCALE GENOMIC DNA]</scope>
    <source>
        <strain evidence="3 4">LMG 31837</strain>
    </source>
</reference>
<dbReference type="InterPro" id="IPR045079">
    <property type="entry name" value="Oxoprolinase-like"/>
</dbReference>
<feature type="domain" description="Hydantoinase A/oxoprolinase" evidence="1">
    <location>
        <begin position="194"/>
        <end position="365"/>
    </location>
</feature>
<sequence length="520" mass="54215">MSTYRIGIDVGGTNTDAAILNESLTCIATAKVPTTDDVFGGVRAAIDHLLSETGIAARDIGLAMLGTTHCTNAIVERKRLLRVGLLRLAGPASASVPPLANWPADLAAAVTLKWKIVGGGYEYDGRILTRLVEDEIRAAVRDWRGRIDAVAVCGVFSNINSEQECLVEQWILDELGPIPITLSHRIGSLGFLPRENASILNAALGDVIGDVISGFANALKATGLDHVRAMIGQNDGTLMSAEAARAFPVLTIGCGPTNSLKGAAFLSGRKDAIVVDVGGTTADIGMLSKGFPRQSALAVDIGGVRTNFRMPDIISLAVGGGTVITADSKGEPVIGPQSVGYRLTSEAMVFGGKTLTLTDVSSVLGVGLSIGNRFPDVPTSFCRAAFESVLKRLATGVDRIKTSAAPLPVILVGGGSALFPDRIDGTDEVIRPANFGAANAIGVAIGDVSGEVDRIVAMRDDVREQTLASLRDEAIQSAVLAGADPSTVEVLEQEDVPLSYLPGNATRIRFKVAGRLISRA</sequence>
<evidence type="ECO:0000313" key="4">
    <source>
        <dbReference type="Proteomes" id="UP000672526"/>
    </source>
</evidence>
<dbReference type="Pfam" id="PF01968">
    <property type="entry name" value="Hydantoinase_A"/>
    <property type="match status" value="1"/>
</dbReference>
<dbReference type="PANTHER" id="PTHR11365">
    <property type="entry name" value="5-OXOPROLINASE RELATED"/>
    <property type="match status" value="1"/>
</dbReference>
<dbReference type="InterPro" id="IPR043129">
    <property type="entry name" value="ATPase_NBD"/>
</dbReference>
<proteinExistence type="predicted"/>
<keyword evidence="4" id="KW-1185">Reference proteome</keyword>
<dbReference type="SUPFAM" id="SSF53067">
    <property type="entry name" value="Actin-like ATPase domain"/>
    <property type="match status" value="2"/>
</dbReference>
<dbReference type="Gene3D" id="3.30.420.40">
    <property type="match status" value="1"/>
</dbReference>
<protein>
    <recommendedName>
        <fullName evidence="5">Hydantoinase/oxoprolinase family protein</fullName>
    </recommendedName>
</protein>
<evidence type="ECO:0008006" key="5">
    <source>
        <dbReference type="Google" id="ProtNLM"/>
    </source>
</evidence>
<feature type="domain" description="Hydantoinase/oxoprolinase N-terminal" evidence="2">
    <location>
        <begin position="5"/>
        <end position="173"/>
    </location>
</feature>
<dbReference type="EMBL" id="CAJNBK010000009">
    <property type="protein sequence ID" value="CAE6765079.1"/>
    <property type="molecule type" value="Genomic_DNA"/>
</dbReference>
<comment type="caution">
    <text evidence="3">The sequence shown here is derived from an EMBL/GenBank/DDBJ whole genome shotgun (WGS) entry which is preliminary data.</text>
</comment>
<evidence type="ECO:0000259" key="1">
    <source>
        <dbReference type="Pfam" id="PF01968"/>
    </source>
</evidence>
<accession>A0ABM8RPR2</accession>
<evidence type="ECO:0000313" key="3">
    <source>
        <dbReference type="EMBL" id="CAE6765079.1"/>
    </source>
</evidence>
<dbReference type="PANTHER" id="PTHR11365:SF10">
    <property type="entry name" value="HYDANTOINASE_OXOPROLINASE"/>
    <property type="match status" value="1"/>
</dbReference>
<name>A0ABM8RPR2_9BURK</name>
<gene>
    <name evidence="3" type="ORF">R69888_03595</name>
</gene>
<dbReference type="InterPro" id="IPR008040">
    <property type="entry name" value="Hydant_A_N"/>
</dbReference>